<dbReference type="InterPro" id="IPR004360">
    <property type="entry name" value="Glyas_Fos-R_dOase_dom"/>
</dbReference>
<protein>
    <submittedName>
        <fullName evidence="2">VOC family protein</fullName>
    </submittedName>
</protein>
<name>A0A5B8FI39_9RHOB</name>
<proteinExistence type="predicted"/>
<dbReference type="Gene3D" id="3.10.180.10">
    <property type="entry name" value="2,3-Dihydroxybiphenyl 1,2-Dioxygenase, domain 1"/>
    <property type="match status" value="1"/>
</dbReference>
<gene>
    <name evidence="2" type="ORF">FDP22_16490</name>
</gene>
<dbReference type="EMBL" id="CP040818">
    <property type="protein sequence ID" value="QDL93241.1"/>
    <property type="molecule type" value="Genomic_DNA"/>
</dbReference>
<dbReference type="Proteomes" id="UP000305888">
    <property type="component" value="Chromosome"/>
</dbReference>
<dbReference type="InterPro" id="IPR037523">
    <property type="entry name" value="VOC_core"/>
</dbReference>
<dbReference type="PROSITE" id="PS51819">
    <property type="entry name" value="VOC"/>
    <property type="match status" value="1"/>
</dbReference>
<dbReference type="RefSeq" id="WP_138575368.1">
    <property type="nucleotide sequence ID" value="NZ_CP040818.1"/>
</dbReference>
<organism evidence="2 3">
    <name type="scientific">Paroceanicella profunda</name>
    <dbReference type="NCBI Taxonomy" id="2579971"/>
    <lineage>
        <taxon>Bacteria</taxon>
        <taxon>Pseudomonadati</taxon>
        <taxon>Pseudomonadota</taxon>
        <taxon>Alphaproteobacteria</taxon>
        <taxon>Rhodobacterales</taxon>
        <taxon>Paracoccaceae</taxon>
        <taxon>Paroceanicella</taxon>
    </lineage>
</organism>
<keyword evidence="3" id="KW-1185">Reference proteome</keyword>
<dbReference type="PANTHER" id="PTHR35006:SF2">
    <property type="entry name" value="GLYOXALASE FAMILY PROTEIN (AFU_ORTHOLOGUE AFUA_5G14830)"/>
    <property type="match status" value="1"/>
</dbReference>
<sequence length="130" mass="13937">MDIINHIEIGVADVAASRRFYEAVLAPLGLSLVVSVDPARTARGTPRYGFGRDGYPVFWIHGEEDTGRPIHVAFTAVTRAQVDAVHAAALATGGTDTGAPGIRERYHPRYYAAFVLDPDGNNLEAVCQSA</sequence>
<evidence type="ECO:0000313" key="2">
    <source>
        <dbReference type="EMBL" id="QDL93241.1"/>
    </source>
</evidence>
<dbReference type="OrthoDB" id="9807407at2"/>
<feature type="domain" description="VOC" evidence="1">
    <location>
        <begin position="3"/>
        <end position="128"/>
    </location>
</feature>
<accession>A0A5B8FI39</accession>
<evidence type="ECO:0000259" key="1">
    <source>
        <dbReference type="PROSITE" id="PS51819"/>
    </source>
</evidence>
<dbReference type="CDD" id="cd07262">
    <property type="entry name" value="VOC_like"/>
    <property type="match status" value="1"/>
</dbReference>
<dbReference type="PANTHER" id="PTHR35006">
    <property type="entry name" value="GLYOXALASE FAMILY PROTEIN (AFU_ORTHOLOGUE AFUA_5G14830)"/>
    <property type="match status" value="1"/>
</dbReference>
<dbReference type="SUPFAM" id="SSF54593">
    <property type="entry name" value="Glyoxalase/Bleomycin resistance protein/Dihydroxybiphenyl dioxygenase"/>
    <property type="match status" value="1"/>
</dbReference>
<dbReference type="InterPro" id="IPR029068">
    <property type="entry name" value="Glyas_Bleomycin-R_OHBP_Dase"/>
</dbReference>
<dbReference type="Pfam" id="PF00903">
    <property type="entry name" value="Glyoxalase"/>
    <property type="match status" value="1"/>
</dbReference>
<evidence type="ECO:0000313" key="3">
    <source>
        <dbReference type="Proteomes" id="UP000305888"/>
    </source>
</evidence>
<reference evidence="2 3" key="1">
    <citation type="submission" date="2019-06" db="EMBL/GenBank/DDBJ databases">
        <title>Genome sequence of Rhodobacteraceae bacterium D4M1.</title>
        <authorList>
            <person name="Cao J."/>
        </authorList>
    </citation>
    <scope>NUCLEOTIDE SEQUENCE [LARGE SCALE GENOMIC DNA]</scope>
    <source>
        <strain evidence="2 3">D4M1</strain>
    </source>
</reference>
<dbReference type="KEGG" id="ppru:FDP22_16490"/>
<dbReference type="AlphaFoldDB" id="A0A5B8FI39"/>